<evidence type="ECO:0000256" key="1">
    <source>
        <dbReference type="PROSITE-ProRule" id="PRU00047"/>
    </source>
</evidence>
<feature type="region of interest" description="Disordered" evidence="2">
    <location>
        <begin position="1108"/>
        <end position="1128"/>
    </location>
</feature>
<dbReference type="InterPro" id="IPR008042">
    <property type="entry name" value="Retrotrans_Pao"/>
</dbReference>
<dbReference type="Gene3D" id="3.30.420.10">
    <property type="entry name" value="Ribonuclease H-like superfamily/Ribonuclease H"/>
    <property type="match status" value="1"/>
</dbReference>
<dbReference type="InterPro" id="IPR001878">
    <property type="entry name" value="Znf_CCHC"/>
</dbReference>
<evidence type="ECO:0000256" key="3">
    <source>
        <dbReference type="SAM" id="Phobius"/>
    </source>
</evidence>
<dbReference type="EMBL" id="JARBHB010000003">
    <property type="protein sequence ID" value="KAJ8889174.1"/>
    <property type="molecule type" value="Genomic_DNA"/>
</dbReference>
<organism evidence="5 6">
    <name type="scientific">Dryococelus australis</name>
    <dbReference type="NCBI Taxonomy" id="614101"/>
    <lineage>
        <taxon>Eukaryota</taxon>
        <taxon>Metazoa</taxon>
        <taxon>Ecdysozoa</taxon>
        <taxon>Arthropoda</taxon>
        <taxon>Hexapoda</taxon>
        <taxon>Insecta</taxon>
        <taxon>Pterygota</taxon>
        <taxon>Neoptera</taxon>
        <taxon>Polyneoptera</taxon>
        <taxon>Phasmatodea</taxon>
        <taxon>Verophasmatodea</taxon>
        <taxon>Anareolatae</taxon>
        <taxon>Phasmatidae</taxon>
        <taxon>Eurycanthinae</taxon>
        <taxon>Dryococelus</taxon>
    </lineage>
</organism>
<dbReference type="SUPFAM" id="SSF53098">
    <property type="entry name" value="Ribonuclease H-like"/>
    <property type="match status" value="1"/>
</dbReference>
<proteinExistence type="predicted"/>
<accession>A0ABQ9HXS1</accession>
<keyword evidence="1" id="KW-0863">Zinc-finger</keyword>
<feature type="transmembrane region" description="Helical" evidence="3">
    <location>
        <begin position="326"/>
        <end position="346"/>
    </location>
</feature>
<evidence type="ECO:0000313" key="5">
    <source>
        <dbReference type="EMBL" id="KAJ8889174.1"/>
    </source>
</evidence>
<keyword evidence="3" id="KW-1133">Transmembrane helix</keyword>
<evidence type="ECO:0000313" key="6">
    <source>
        <dbReference type="Proteomes" id="UP001159363"/>
    </source>
</evidence>
<comment type="caution">
    <text evidence="5">The sequence shown here is derived from an EMBL/GenBank/DDBJ whole genome shotgun (WGS) entry which is preliminary data.</text>
</comment>
<dbReference type="InterPro" id="IPR036397">
    <property type="entry name" value="RNaseH_sf"/>
</dbReference>
<sequence>MFSCPMIRSSFSKLVNSTTQMISPETKGEIDPILLKANQGLLQGKLSQLASLDEHVFENLLTVGKSENELHAELNGSNKHKVETKLRELEKLNITSYKYTAILFPLVESCLTEELLRAWQLSGTMQQGENRLNSLMDFLKREVEQEERISLALRGFHLNRCEVSPRGTGDMFKARKITVGKKCKIVGKKSCCFTCLRTGHVAKECRMTCFVCGGNHIPILCPKLEENVHPSQVLSPTCNEGHTLSNCPVCDVLLQTLLVKIKGNTVPIARRVTVKEELQYLGVKLDDDSTIQVLVGADILGILLTGKSIVLNRCTEKKLFTILDGVHSFFFGLLGLWFGILDVLGIEDHKRLRTKENRISAIREHFEESLKWKDGRYQVELPWKEEHDPLPTNVEDWKKEEIIEEVKPYYQNEGHCLLKDDGTTKMRPVFDASSRVPPNHSLNDYLTTCVTSVEPDTLHLFIEESKQIFQKAGIDLSGWELMDLAVDPEEMPTILGFLWIRGTDTLSLNVSVSEPTCIVSKREILSTAHNIFDPVGMETSVTLISKLLMQKLWQEDLSWDEQFPPVVEDGFREWMKTLPCIRQIAIPRYILKKQAKLSLHIFADSTQHTCTVVIFLRVGSSGDVELDLVEARARVISRNKTTIPRLELFVATIAARLVASLVTNLQLKTEDLHFWSDSTTIISWIQHDEQWSVFLYNWTEKVVDASLMPWSDQNGGRVPTGYDMCRQNGICGQEKYMRIALTSSESNADVAVVKLIQKESFHDPEDKHLSSLRPYKDHCGALHLGTMISERKDRPEFIHLAIFPGDHLVMATRKVLVLKRIRVTRSPINNCVECRQFLGPHVEQNFPPPPLPEDRVCDASVFEVIGVDMYLKDSTEVWICIFSCAVYRAEHLEVASYLSTDAFIQALRRFIAHRGRPTTIYSDNGANFVGVENAFFMFNLEEIICFSSGHTFVWKFNPPTAVWWGGWWEHLGGLLKYLLQRTMGKALHTEFKVTYLYLRRSSESGRILLQNFREIGVPDCDKLDSVDTKGWCRYLQSPYKDLRGKVSHRISETALHQVKGRNSNYNTDRLPWHNIVSGKRLCITTCEIDDSRGGGVVDSWLSGIYKEEGDQEGVGDGDDGGEEADSEEESFYLQVRGNVSEDNQPLGKVWRKYKRLYMKHKMTQNHQCKNHRQVVLEAQNHVRKQGQRNNFGLSWRQIWEVRL</sequence>
<evidence type="ECO:0000256" key="2">
    <source>
        <dbReference type="SAM" id="MobiDB-lite"/>
    </source>
</evidence>
<gene>
    <name evidence="5" type="ORF">PR048_008668</name>
</gene>
<keyword evidence="6" id="KW-1185">Reference proteome</keyword>
<keyword evidence="1" id="KW-0862">Zinc</keyword>
<dbReference type="PANTHER" id="PTHR47331">
    <property type="entry name" value="PHD-TYPE DOMAIN-CONTAINING PROTEIN"/>
    <property type="match status" value="1"/>
</dbReference>
<dbReference type="Proteomes" id="UP001159363">
    <property type="component" value="Chromosome 3"/>
</dbReference>
<feature type="compositionally biased region" description="Acidic residues" evidence="2">
    <location>
        <begin position="1109"/>
        <end position="1128"/>
    </location>
</feature>
<keyword evidence="1" id="KW-0479">Metal-binding</keyword>
<dbReference type="Pfam" id="PF05380">
    <property type="entry name" value="Peptidase_A17"/>
    <property type="match status" value="1"/>
</dbReference>
<dbReference type="InterPro" id="IPR012337">
    <property type="entry name" value="RNaseH-like_sf"/>
</dbReference>
<protein>
    <recommendedName>
        <fullName evidence="4">CCHC-type domain-containing protein</fullName>
    </recommendedName>
</protein>
<keyword evidence="3" id="KW-0472">Membrane</keyword>
<feature type="domain" description="CCHC-type" evidence="4">
    <location>
        <begin position="192"/>
        <end position="206"/>
    </location>
</feature>
<name>A0ABQ9HXS1_9NEOP</name>
<dbReference type="PROSITE" id="PS50158">
    <property type="entry name" value="ZF_CCHC"/>
    <property type="match status" value="1"/>
</dbReference>
<keyword evidence="3" id="KW-0812">Transmembrane</keyword>
<evidence type="ECO:0000259" key="4">
    <source>
        <dbReference type="PROSITE" id="PS50158"/>
    </source>
</evidence>
<reference evidence="5 6" key="1">
    <citation type="submission" date="2023-02" db="EMBL/GenBank/DDBJ databases">
        <title>LHISI_Scaffold_Assembly.</title>
        <authorList>
            <person name="Stuart O.P."/>
            <person name="Cleave R."/>
            <person name="Magrath M.J.L."/>
            <person name="Mikheyev A.S."/>
        </authorList>
    </citation>
    <scope>NUCLEOTIDE SEQUENCE [LARGE SCALE GENOMIC DNA]</scope>
    <source>
        <strain evidence="5">Daus_M_001</strain>
        <tissue evidence="5">Leg muscle</tissue>
    </source>
</reference>